<dbReference type="Pfam" id="PF00528">
    <property type="entry name" value="BPD_transp_1"/>
    <property type="match status" value="1"/>
</dbReference>
<dbReference type="KEGG" id="salk:FBQ74_06980"/>
<dbReference type="GO" id="GO:0015098">
    <property type="term" value="F:molybdate ion transmembrane transporter activity"/>
    <property type="evidence" value="ECO:0007669"/>
    <property type="project" value="UniProtKB-UniRule"/>
</dbReference>
<feature type="transmembrane region" description="Helical" evidence="10">
    <location>
        <begin position="45"/>
        <end position="67"/>
    </location>
</feature>
<evidence type="ECO:0000256" key="7">
    <source>
        <dbReference type="ARBA" id="ARBA00022692"/>
    </source>
</evidence>
<evidence type="ECO:0000256" key="5">
    <source>
        <dbReference type="ARBA" id="ARBA00022475"/>
    </source>
</evidence>
<evidence type="ECO:0000256" key="2">
    <source>
        <dbReference type="ARBA" id="ARBA00004651"/>
    </source>
</evidence>
<comment type="similarity">
    <text evidence="3 11">Belongs to the binding-protein-dependent transport system permease family. CysTW subfamily.</text>
</comment>
<dbReference type="AlphaFoldDB" id="A0A5B7YD95"/>
<keyword evidence="6 11" id="KW-0500">Molybdenum</keyword>
<accession>A0A5B7YD95</accession>
<name>A0A5B7YD95_9ALTE</name>
<sequence>MPVSGDVTAIWLTLKLAALTSSILLIIATPVAWWLSCWQHRLKSVVLSVIALPLILPPTVLGFYLLLAFAPDSWPGQWWQSVFGTSLAFSFSGLVIGSVIYSLPFAVQPLYTGFTQLDRRYLEVGKTFNMGKFARFSRIVVPLCQSYFFVALGLTFAHTIGEFGVVLMIGGNIPGETQVIAIALYDHVEMGQYQQAHWLAAGLMLFSFLLLCILYGANRGGGRQWNFR</sequence>
<evidence type="ECO:0000256" key="4">
    <source>
        <dbReference type="ARBA" id="ARBA00022448"/>
    </source>
</evidence>
<feature type="transmembrane region" description="Helical" evidence="10">
    <location>
        <begin position="87"/>
        <end position="111"/>
    </location>
</feature>
<evidence type="ECO:0000256" key="3">
    <source>
        <dbReference type="ARBA" id="ARBA00007069"/>
    </source>
</evidence>
<evidence type="ECO:0000256" key="8">
    <source>
        <dbReference type="ARBA" id="ARBA00022989"/>
    </source>
</evidence>
<keyword evidence="8 10" id="KW-1133">Transmembrane helix</keyword>
<feature type="transmembrane region" description="Helical" evidence="10">
    <location>
        <begin position="198"/>
        <end position="218"/>
    </location>
</feature>
<dbReference type="Gene3D" id="1.10.3720.10">
    <property type="entry name" value="MetI-like"/>
    <property type="match status" value="1"/>
</dbReference>
<dbReference type="InterPro" id="IPR011867">
    <property type="entry name" value="ModB_ABC"/>
</dbReference>
<proteinExistence type="inferred from homology"/>
<dbReference type="PROSITE" id="PS50928">
    <property type="entry name" value="ABC_TM1"/>
    <property type="match status" value="1"/>
</dbReference>
<gene>
    <name evidence="13" type="primary">modB</name>
    <name evidence="13" type="ORF">FBQ74_06980</name>
</gene>
<dbReference type="PANTHER" id="PTHR30183">
    <property type="entry name" value="MOLYBDENUM TRANSPORT SYSTEM PERMEASE PROTEIN MODB"/>
    <property type="match status" value="1"/>
</dbReference>
<evidence type="ECO:0000313" key="13">
    <source>
        <dbReference type="EMBL" id="QCZ93246.1"/>
    </source>
</evidence>
<dbReference type="GO" id="GO:0005886">
    <property type="term" value="C:plasma membrane"/>
    <property type="evidence" value="ECO:0007669"/>
    <property type="project" value="UniProtKB-SubCell"/>
</dbReference>
<dbReference type="Proteomes" id="UP000304912">
    <property type="component" value="Chromosome"/>
</dbReference>
<evidence type="ECO:0000256" key="6">
    <source>
        <dbReference type="ARBA" id="ARBA00022505"/>
    </source>
</evidence>
<comment type="subcellular location">
    <subcellularLocation>
        <location evidence="11">Cell inner membrane</location>
        <topology evidence="11">Multi-pass membrane protein</topology>
    </subcellularLocation>
    <subcellularLocation>
        <location evidence="2 10">Cell membrane</location>
        <topology evidence="2 10">Multi-pass membrane protein</topology>
    </subcellularLocation>
</comment>
<keyword evidence="14" id="KW-1185">Reference proteome</keyword>
<evidence type="ECO:0000259" key="12">
    <source>
        <dbReference type="PROSITE" id="PS50928"/>
    </source>
</evidence>
<keyword evidence="11" id="KW-0997">Cell inner membrane</keyword>
<dbReference type="EMBL" id="CP039852">
    <property type="protein sequence ID" value="QCZ93246.1"/>
    <property type="molecule type" value="Genomic_DNA"/>
</dbReference>
<dbReference type="CDD" id="cd06261">
    <property type="entry name" value="TM_PBP2"/>
    <property type="match status" value="1"/>
</dbReference>
<dbReference type="InterPro" id="IPR035906">
    <property type="entry name" value="MetI-like_sf"/>
</dbReference>
<evidence type="ECO:0000256" key="10">
    <source>
        <dbReference type="RuleBase" id="RU363032"/>
    </source>
</evidence>
<dbReference type="OrthoDB" id="9795403at2"/>
<comment type="function">
    <text evidence="1 11">Part of the binding-protein-dependent transport system for molybdenum; probably responsible for the translocation of the substrate across the membrane.</text>
</comment>
<dbReference type="PANTHER" id="PTHR30183:SF8">
    <property type="entry name" value="MOLYBDENUM TRANSPORT SYSTEM PERMEASE"/>
    <property type="match status" value="1"/>
</dbReference>
<protein>
    <recommendedName>
        <fullName evidence="11">Molybdenum transport system permease</fullName>
    </recommendedName>
</protein>
<feature type="domain" description="ABC transmembrane type-1" evidence="12">
    <location>
        <begin position="10"/>
        <end position="216"/>
    </location>
</feature>
<evidence type="ECO:0000256" key="1">
    <source>
        <dbReference type="ARBA" id="ARBA00002949"/>
    </source>
</evidence>
<dbReference type="InterPro" id="IPR000515">
    <property type="entry name" value="MetI-like"/>
</dbReference>
<keyword evidence="5" id="KW-1003">Cell membrane</keyword>
<dbReference type="SUPFAM" id="SSF161098">
    <property type="entry name" value="MetI-like"/>
    <property type="match status" value="1"/>
</dbReference>
<dbReference type="NCBIfam" id="TIGR02141">
    <property type="entry name" value="modB_ABC"/>
    <property type="match status" value="1"/>
</dbReference>
<feature type="transmembrane region" description="Helical" evidence="10">
    <location>
        <begin position="12"/>
        <end position="33"/>
    </location>
</feature>
<feature type="transmembrane region" description="Helical" evidence="10">
    <location>
        <begin position="139"/>
        <end position="160"/>
    </location>
</feature>
<keyword evidence="7 10" id="KW-0812">Transmembrane</keyword>
<dbReference type="RefSeq" id="WP_139755992.1">
    <property type="nucleotide sequence ID" value="NZ_CP039852.1"/>
</dbReference>
<evidence type="ECO:0000256" key="11">
    <source>
        <dbReference type="RuleBase" id="RU365097"/>
    </source>
</evidence>
<evidence type="ECO:0000313" key="14">
    <source>
        <dbReference type="Proteomes" id="UP000304912"/>
    </source>
</evidence>
<evidence type="ECO:0000256" key="9">
    <source>
        <dbReference type="ARBA" id="ARBA00023136"/>
    </source>
</evidence>
<organism evidence="13 14">
    <name type="scientific">Salinimonas iocasae</name>
    <dbReference type="NCBI Taxonomy" id="2572577"/>
    <lineage>
        <taxon>Bacteria</taxon>
        <taxon>Pseudomonadati</taxon>
        <taxon>Pseudomonadota</taxon>
        <taxon>Gammaproteobacteria</taxon>
        <taxon>Alteromonadales</taxon>
        <taxon>Alteromonadaceae</taxon>
        <taxon>Alteromonas/Salinimonas group</taxon>
        <taxon>Salinimonas</taxon>
    </lineage>
</organism>
<reference evidence="13 14" key="1">
    <citation type="submission" date="2019-04" db="EMBL/GenBank/DDBJ databases">
        <title>Salinimonas iocasae sp. nov., a halophilic bacterium isolated from the outer tube casing of tubeworms in Okinawa Trough.</title>
        <authorList>
            <person name="Zhang H."/>
            <person name="Wang H."/>
            <person name="Li C."/>
        </authorList>
    </citation>
    <scope>NUCLEOTIDE SEQUENCE [LARGE SCALE GENOMIC DNA]</scope>
    <source>
        <strain evidence="13 14">KX18D6</strain>
    </source>
</reference>
<keyword evidence="9 10" id="KW-0472">Membrane</keyword>
<keyword evidence="4 10" id="KW-0813">Transport</keyword>